<dbReference type="OrthoDB" id="5355007at2759"/>
<dbReference type="EMBL" id="MU251256">
    <property type="protein sequence ID" value="KAG9253846.1"/>
    <property type="molecule type" value="Genomic_DNA"/>
</dbReference>
<gene>
    <name evidence="2" type="ORF">F5Z01DRAFT_656856</name>
</gene>
<dbReference type="RefSeq" id="XP_046117770.1">
    <property type="nucleotide sequence ID" value="XM_046263606.1"/>
</dbReference>
<feature type="region of interest" description="Disordered" evidence="1">
    <location>
        <begin position="92"/>
        <end position="125"/>
    </location>
</feature>
<dbReference type="Proteomes" id="UP000887229">
    <property type="component" value="Unassembled WGS sequence"/>
</dbReference>
<evidence type="ECO:0000313" key="2">
    <source>
        <dbReference type="EMBL" id="KAG9253846.1"/>
    </source>
</evidence>
<comment type="caution">
    <text evidence="2">The sequence shown here is derived from an EMBL/GenBank/DDBJ whole genome shotgun (WGS) entry which is preliminary data.</text>
</comment>
<dbReference type="AlphaFoldDB" id="A0A9P8CQK8"/>
<keyword evidence="3" id="KW-1185">Reference proteome</keyword>
<evidence type="ECO:0000313" key="3">
    <source>
        <dbReference type="Proteomes" id="UP000887229"/>
    </source>
</evidence>
<sequence length="156" mass="16728">MANSNPSTPVKVPSSAASYSNGVLDPDMRSQINTILLSDGHATKIQEALLHSLHASPSNWPTTLRSHALSLLRSGEISTYPELLRRVLSDVRAESDVSVHPPPSTNGTNGDKPKQAKGSNSDKVSLAIPQHVIDEALRVTRESLETVCEVDENGNV</sequence>
<name>A0A9P8CQK8_9HYPO</name>
<feature type="region of interest" description="Disordered" evidence="1">
    <location>
        <begin position="1"/>
        <end position="24"/>
    </location>
</feature>
<protein>
    <submittedName>
        <fullName evidence="2">Uncharacterized protein</fullName>
    </submittedName>
</protein>
<reference evidence="2" key="1">
    <citation type="journal article" date="2021" name="IMA Fungus">
        <title>Genomic characterization of three marine fungi, including Emericellopsis atlantica sp. nov. with signatures of a generalist lifestyle and marine biomass degradation.</title>
        <authorList>
            <person name="Hagestad O.C."/>
            <person name="Hou L."/>
            <person name="Andersen J.H."/>
            <person name="Hansen E.H."/>
            <person name="Altermark B."/>
            <person name="Li C."/>
            <person name="Kuhnert E."/>
            <person name="Cox R.J."/>
            <person name="Crous P.W."/>
            <person name="Spatafora J.W."/>
            <person name="Lail K."/>
            <person name="Amirebrahimi M."/>
            <person name="Lipzen A."/>
            <person name="Pangilinan J."/>
            <person name="Andreopoulos W."/>
            <person name="Hayes R.D."/>
            <person name="Ng V."/>
            <person name="Grigoriev I.V."/>
            <person name="Jackson S.A."/>
            <person name="Sutton T.D.S."/>
            <person name="Dobson A.D.W."/>
            <person name="Rama T."/>
        </authorList>
    </citation>
    <scope>NUCLEOTIDE SEQUENCE</scope>
    <source>
        <strain evidence="2">TS7</strain>
    </source>
</reference>
<proteinExistence type="predicted"/>
<evidence type="ECO:0000256" key="1">
    <source>
        <dbReference type="SAM" id="MobiDB-lite"/>
    </source>
</evidence>
<organism evidence="2 3">
    <name type="scientific">Emericellopsis atlantica</name>
    <dbReference type="NCBI Taxonomy" id="2614577"/>
    <lineage>
        <taxon>Eukaryota</taxon>
        <taxon>Fungi</taxon>
        <taxon>Dikarya</taxon>
        <taxon>Ascomycota</taxon>
        <taxon>Pezizomycotina</taxon>
        <taxon>Sordariomycetes</taxon>
        <taxon>Hypocreomycetidae</taxon>
        <taxon>Hypocreales</taxon>
        <taxon>Bionectriaceae</taxon>
        <taxon>Emericellopsis</taxon>
    </lineage>
</organism>
<dbReference type="GeneID" id="70294509"/>
<accession>A0A9P8CQK8</accession>